<reference evidence="1 2" key="1">
    <citation type="submission" date="2015-01" db="EMBL/GenBank/DDBJ databases">
        <title>Genome of allotetraploid Gossypium barbadense reveals genomic plasticity and fiber elongation in cotton evolution.</title>
        <authorList>
            <person name="Chen X."/>
            <person name="Liu X."/>
            <person name="Zhao B."/>
            <person name="Zheng H."/>
            <person name="Hu Y."/>
            <person name="Lu G."/>
            <person name="Yang C."/>
            <person name="Chen J."/>
            <person name="Shan C."/>
            <person name="Zhang L."/>
            <person name="Zhou Y."/>
            <person name="Wang L."/>
            <person name="Guo W."/>
            <person name="Bai Y."/>
            <person name="Ruan J."/>
            <person name="Shangguan X."/>
            <person name="Mao Y."/>
            <person name="Jiang J."/>
            <person name="Zhu Y."/>
            <person name="Lei J."/>
            <person name="Kang H."/>
            <person name="Chen S."/>
            <person name="He X."/>
            <person name="Wang R."/>
            <person name="Wang Y."/>
            <person name="Chen J."/>
            <person name="Wang L."/>
            <person name="Yu S."/>
            <person name="Wang B."/>
            <person name="Wei J."/>
            <person name="Song S."/>
            <person name="Lu X."/>
            <person name="Gao Z."/>
            <person name="Gu W."/>
            <person name="Deng X."/>
            <person name="Ma D."/>
            <person name="Wang S."/>
            <person name="Liang W."/>
            <person name="Fang L."/>
            <person name="Cai C."/>
            <person name="Zhu X."/>
            <person name="Zhou B."/>
            <person name="Zhang Y."/>
            <person name="Chen Z."/>
            <person name="Xu S."/>
            <person name="Zhu R."/>
            <person name="Wang S."/>
            <person name="Zhang T."/>
            <person name="Zhao G."/>
        </authorList>
    </citation>
    <scope>NUCLEOTIDE SEQUENCE [LARGE SCALE GENOMIC DNA]</scope>
    <source>
        <strain evidence="2">cv. Xinhai21</strain>
        <tissue evidence="1">Leaf</tissue>
    </source>
</reference>
<evidence type="ECO:0000313" key="2">
    <source>
        <dbReference type="Proteomes" id="UP000239757"/>
    </source>
</evidence>
<dbReference type="Proteomes" id="UP000239757">
    <property type="component" value="Unassembled WGS sequence"/>
</dbReference>
<sequence>MALGIEIAEMGWDLSLRAQSMRAQAMNSVWLREEGGVLGGINIGGNSQGNSGWGIDKRIGCAKDIDPVLGFNLEGKMSSLRQGKKILLSGQIQTAMDHDMDDEVVTGEEGKIELQGRLKKAIMW</sequence>
<accession>A0A2P5VN85</accession>
<dbReference type="OrthoDB" id="986592at2759"/>
<dbReference type="EMBL" id="KZ671907">
    <property type="protein sequence ID" value="PPR80305.1"/>
    <property type="molecule type" value="Genomic_DNA"/>
</dbReference>
<evidence type="ECO:0000313" key="1">
    <source>
        <dbReference type="EMBL" id="PPR80305.1"/>
    </source>
</evidence>
<dbReference type="AlphaFoldDB" id="A0A2P5VN85"/>
<organism evidence="1 2">
    <name type="scientific">Gossypium barbadense</name>
    <name type="common">Sea Island cotton</name>
    <name type="synonym">Hibiscus barbadensis</name>
    <dbReference type="NCBI Taxonomy" id="3634"/>
    <lineage>
        <taxon>Eukaryota</taxon>
        <taxon>Viridiplantae</taxon>
        <taxon>Streptophyta</taxon>
        <taxon>Embryophyta</taxon>
        <taxon>Tracheophyta</taxon>
        <taxon>Spermatophyta</taxon>
        <taxon>Magnoliopsida</taxon>
        <taxon>eudicotyledons</taxon>
        <taxon>Gunneridae</taxon>
        <taxon>Pentapetalae</taxon>
        <taxon>rosids</taxon>
        <taxon>malvids</taxon>
        <taxon>Malvales</taxon>
        <taxon>Malvaceae</taxon>
        <taxon>Malvoideae</taxon>
        <taxon>Gossypium</taxon>
    </lineage>
</organism>
<name>A0A2P5VN85_GOSBA</name>
<gene>
    <name evidence="1" type="ORF">GOBAR_AA40410</name>
</gene>
<protein>
    <submittedName>
        <fullName evidence="1">Uncharacterized protein</fullName>
    </submittedName>
</protein>
<proteinExistence type="predicted"/>